<dbReference type="EMBL" id="VULU01000051">
    <property type="protein sequence ID" value="MSS50407.1"/>
    <property type="molecule type" value="Genomic_DNA"/>
</dbReference>
<evidence type="ECO:0000313" key="5">
    <source>
        <dbReference type="Proteomes" id="UP000460950"/>
    </source>
</evidence>
<dbReference type="PANTHER" id="PTHR43479:SF11">
    <property type="entry name" value="ACREF_ENVCD OPERON REPRESSOR-RELATED"/>
    <property type="match status" value="1"/>
</dbReference>
<dbReference type="PRINTS" id="PR00455">
    <property type="entry name" value="HTHTETR"/>
</dbReference>
<dbReference type="InterPro" id="IPR009057">
    <property type="entry name" value="Homeodomain-like_sf"/>
</dbReference>
<comment type="caution">
    <text evidence="4">The sequence shown here is derived from an EMBL/GenBank/DDBJ whole genome shotgun (WGS) entry which is preliminary data.</text>
</comment>
<accession>A0A7K0JK77</accession>
<dbReference type="PROSITE" id="PS50977">
    <property type="entry name" value="HTH_TETR_2"/>
    <property type="match status" value="1"/>
</dbReference>
<feature type="domain" description="HTH tetR-type" evidence="3">
    <location>
        <begin position="6"/>
        <end position="66"/>
    </location>
</feature>
<dbReference type="GO" id="GO:0003677">
    <property type="term" value="F:DNA binding"/>
    <property type="evidence" value="ECO:0007669"/>
    <property type="project" value="UniProtKB-UniRule"/>
</dbReference>
<evidence type="ECO:0000256" key="2">
    <source>
        <dbReference type="PROSITE-ProRule" id="PRU00335"/>
    </source>
</evidence>
<dbReference type="Gene3D" id="1.10.357.10">
    <property type="entry name" value="Tetracycline Repressor, domain 2"/>
    <property type="match status" value="1"/>
</dbReference>
<dbReference type="InterPro" id="IPR050624">
    <property type="entry name" value="HTH-type_Tx_Regulator"/>
</dbReference>
<dbReference type="AlphaFoldDB" id="A0A7K0JK77"/>
<organism evidence="4 5">
    <name type="scientific">Phocaeicola vulgatus</name>
    <name type="common">Bacteroides vulgatus</name>
    <dbReference type="NCBI Taxonomy" id="821"/>
    <lineage>
        <taxon>Bacteria</taxon>
        <taxon>Pseudomonadati</taxon>
        <taxon>Bacteroidota</taxon>
        <taxon>Bacteroidia</taxon>
        <taxon>Bacteroidales</taxon>
        <taxon>Bacteroidaceae</taxon>
        <taxon>Phocaeicola</taxon>
    </lineage>
</organism>
<proteinExistence type="predicted"/>
<name>A0A7K0JK77_PHOVU</name>
<evidence type="ECO:0000256" key="1">
    <source>
        <dbReference type="ARBA" id="ARBA00023125"/>
    </source>
</evidence>
<evidence type="ECO:0000259" key="3">
    <source>
        <dbReference type="PROSITE" id="PS50977"/>
    </source>
</evidence>
<feature type="DNA-binding region" description="H-T-H motif" evidence="2">
    <location>
        <begin position="29"/>
        <end position="48"/>
    </location>
</feature>
<protein>
    <submittedName>
        <fullName evidence="4">TetR/AcrR family transcriptional regulator</fullName>
    </submittedName>
</protein>
<dbReference type="SUPFAM" id="SSF46689">
    <property type="entry name" value="Homeodomain-like"/>
    <property type="match status" value="1"/>
</dbReference>
<dbReference type="Pfam" id="PF00440">
    <property type="entry name" value="TetR_N"/>
    <property type="match status" value="1"/>
</dbReference>
<dbReference type="InterPro" id="IPR001647">
    <property type="entry name" value="HTH_TetR"/>
</dbReference>
<evidence type="ECO:0000313" key="4">
    <source>
        <dbReference type="EMBL" id="MSS50407.1"/>
    </source>
</evidence>
<sequence>MQISKNHIKRNITNAALKLFKAKDYSSVSMREIASEAQVGLSNIYNYFRSKDELFCHIVQPAVSSFERMLEEHHGYEGKDIMEMQSEKYLLYTVSEYLKIINKHGEEISILFFKANGSSLQNFKEEFTEKSTFFVRSYFEKQKILHPEINIDISDFFIHLHCVWMFTLIEELLMHGVEYSSMEKIVNEYIRFEISGWKKLLDM</sequence>
<dbReference type="RefSeq" id="WP_154577706.1">
    <property type="nucleotide sequence ID" value="NZ_VULU01000051.1"/>
</dbReference>
<reference evidence="4 5" key="1">
    <citation type="submission" date="2019-09" db="EMBL/GenBank/DDBJ databases">
        <title>In-depth cultivation of the pig gut microbiome towards novel bacterial diversity and tailored functional studies.</title>
        <authorList>
            <person name="Wylensek D."/>
            <person name="Hitch T.C.A."/>
            <person name="Clavel T."/>
        </authorList>
    </citation>
    <scope>NUCLEOTIDE SEQUENCE [LARGE SCALE GENOMIC DNA]</scope>
    <source>
        <strain evidence="4 5">WCA-389-WT-3C</strain>
    </source>
</reference>
<keyword evidence="1 2" id="KW-0238">DNA-binding</keyword>
<dbReference type="Proteomes" id="UP000460950">
    <property type="component" value="Unassembled WGS sequence"/>
</dbReference>
<gene>
    <name evidence="4" type="ORF">FYJ30_19470</name>
</gene>
<dbReference type="PANTHER" id="PTHR43479">
    <property type="entry name" value="ACREF/ENVCD OPERON REPRESSOR-RELATED"/>
    <property type="match status" value="1"/>
</dbReference>